<sequence length="123" mass="14044">MNPKKGETGRGQNSTFQMKSKDILEEFGKQSVDLLLGNVSPLTQKLRQAKRATECAALGRLMFQLLRYSRYRDTGIYVMHFRPSWGSSGRRSLRVSVNLMFYLSSALHVYMYRDISNILATGT</sequence>
<evidence type="ECO:0000313" key="2">
    <source>
        <dbReference type="Proteomes" id="UP000286415"/>
    </source>
</evidence>
<dbReference type="AlphaFoldDB" id="A0A3R7JT67"/>
<proteinExistence type="predicted"/>
<evidence type="ECO:0000313" key="1">
    <source>
        <dbReference type="EMBL" id="KAG5445255.1"/>
    </source>
</evidence>
<dbReference type="EMBL" id="NIRI02000056">
    <property type="protein sequence ID" value="KAG5445255.1"/>
    <property type="molecule type" value="Genomic_DNA"/>
</dbReference>
<reference evidence="1 2" key="2">
    <citation type="journal article" date="2021" name="Genomics">
        <title>High-quality reference genome for Clonorchis sinensis.</title>
        <authorList>
            <person name="Young N.D."/>
            <person name="Stroehlein A.J."/>
            <person name="Kinkar L."/>
            <person name="Wang T."/>
            <person name="Sohn W.M."/>
            <person name="Chang B.C.H."/>
            <person name="Kaur P."/>
            <person name="Weisz D."/>
            <person name="Dudchenko O."/>
            <person name="Aiden E.L."/>
            <person name="Korhonen P.K."/>
            <person name="Gasser R.B."/>
        </authorList>
    </citation>
    <scope>NUCLEOTIDE SEQUENCE [LARGE SCALE GENOMIC DNA]</scope>
    <source>
        <strain evidence="1">Cs-k2</strain>
    </source>
</reference>
<comment type="caution">
    <text evidence="1">The sequence shown here is derived from an EMBL/GenBank/DDBJ whole genome shotgun (WGS) entry which is preliminary data.</text>
</comment>
<protein>
    <submittedName>
        <fullName evidence="1">Uncharacterized protein</fullName>
    </submittedName>
</protein>
<gene>
    <name evidence="1" type="ORF">CSKR_110445</name>
</gene>
<keyword evidence="2" id="KW-1185">Reference proteome</keyword>
<accession>A0A3R7JT67</accession>
<reference evidence="1 2" key="1">
    <citation type="journal article" date="2018" name="Biotechnol. Adv.">
        <title>Improved genomic resources and new bioinformatic workflow for the carcinogenic parasite Clonorchis sinensis: Biotechnological implications.</title>
        <authorList>
            <person name="Wang D."/>
            <person name="Korhonen P.K."/>
            <person name="Gasser R.B."/>
            <person name="Young N.D."/>
        </authorList>
    </citation>
    <scope>NUCLEOTIDE SEQUENCE [LARGE SCALE GENOMIC DNA]</scope>
    <source>
        <strain evidence="1">Cs-k2</strain>
    </source>
</reference>
<dbReference type="InParanoid" id="A0A3R7JT67"/>
<name>A0A3R7JT67_CLOSI</name>
<dbReference type="Proteomes" id="UP000286415">
    <property type="component" value="Unassembled WGS sequence"/>
</dbReference>
<organism evidence="1 2">
    <name type="scientific">Clonorchis sinensis</name>
    <name type="common">Chinese liver fluke</name>
    <dbReference type="NCBI Taxonomy" id="79923"/>
    <lineage>
        <taxon>Eukaryota</taxon>
        <taxon>Metazoa</taxon>
        <taxon>Spiralia</taxon>
        <taxon>Lophotrochozoa</taxon>
        <taxon>Platyhelminthes</taxon>
        <taxon>Trematoda</taxon>
        <taxon>Digenea</taxon>
        <taxon>Opisthorchiida</taxon>
        <taxon>Opisthorchiata</taxon>
        <taxon>Opisthorchiidae</taxon>
        <taxon>Clonorchis</taxon>
    </lineage>
</organism>